<feature type="domain" description="SEC7" evidence="6">
    <location>
        <begin position="588"/>
        <end position="755"/>
    </location>
</feature>
<dbReference type="Proteomes" id="UP000677803">
    <property type="component" value="Unassembled WGS sequence"/>
</dbReference>
<evidence type="ECO:0000256" key="1">
    <source>
        <dbReference type="ARBA" id="ARBA00004632"/>
    </source>
</evidence>
<feature type="compositionally biased region" description="Polar residues" evidence="4">
    <location>
        <begin position="512"/>
        <end position="523"/>
    </location>
</feature>
<dbReference type="InterPro" id="IPR011993">
    <property type="entry name" value="PH-like_dom_sf"/>
</dbReference>
<feature type="compositionally biased region" description="Polar residues" evidence="4">
    <location>
        <begin position="155"/>
        <end position="166"/>
    </location>
</feature>
<dbReference type="CDD" id="cd00171">
    <property type="entry name" value="Sec7"/>
    <property type="match status" value="1"/>
</dbReference>
<dbReference type="SMART" id="SM00222">
    <property type="entry name" value="Sec7"/>
    <property type="match status" value="1"/>
</dbReference>
<dbReference type="CDD" id="cd13295">
    <property type="entry name" value="PH_EFA6"/>
    <property type="match status" value="1"/>
</dbReference>
<name>A0A8S4AKQ4_9TELE</name>
<evidence type="ECO:0000256" key="3">
    <source>
        <dbReference type="ARBA" id="ARBA00023136"/>
    </source>
</evidence>
<dbReference type="GO" id="GO:0032012">
    <property type="term" value="P:regulation of ARF protein signal transduction"/>
    <property type="evidence" value="ECO:0007669"/>
    <property type="project" value="InterPro"/>
</dbReference>
<dbReference type="InterPro" id="IPR001849">
    <property type="entry name" value="PH_domain"/>
</dbReference>
<feature type="compositionally biased region" description="Acidic residues" evidence="4">
    <location>
        <begin position="218"/>
        <end position="229"/>
    </location>
</feature>
<accession>A0A8S4AKQ4</accession>
<dbReference type="PROSITE" id="PS50190">
    <property type="entry name" value="SEC7"/>
    <property type="match status" value="1"/>
</dbReference>
<feature type="domain" description="PH" evidence="5">
    <location>
        <begin position="799"/>
        <end position="908"/>
    </location>
</feature>
<feature type="compositionally biased region" description="Basic and acidic residues" evidence="4">
    <location>
        <begin position="57"/>
        <end position="66"/>
    </location>
</feature>
<dbReference type="PRINTS" id="PR00683">
    <property type="entry name" value="SPECTRINPH"/>
</dbReference>
<protein>
    <submittedName>
        <fullName evidence="7">(Atlantic silverside) hypothetical protein</fullName>
    </submittedName>
</protein>
<proteinExistence type="predicted"/>
<dbReference type="PANTHER" id="PTHR10663:SF338">
    <property type="entry name" value="PH AND SEC7 DOMAIN-CONTAINING PROTEIN 4"/>
    <property type="match status" value="1"/>
</dbReference>
<feature type="compositionally biased region" description="Polar residues" evidence="4">
    <location>
        <begin position="124"/>
        <end position="135"/>
    </location>
</feature>
<dbReference type="GO" id="GO:0005543">
    <property type="term" value="F:phospholipid binding"/>
    <property type="evidence" value="ECO:0007669"/>
    <property type="project" value="InterPro"/>
</dbReference>
<comment type="caution">
    <text evidence="7">The sequence shown here is derived from an EMBL/GenBank/DDBJ whole genome shotgun (WGS) entry which is preliminary data.</text>
</comment>
<dbReference type="EMBL" id="CAJRST010003335">
    <property type="protein sequence ID" value="CAG5867495.1"/>
    <property type="molecule type" value="Genomic_DNA"/>
</dbReference>
<keyword evidence="8" id="KW-1185">Reference proteome</keyword>
<dbReference type="PROSITE" id="PS50003">
    <property type="entry name" value="PH_DOMAIN"/>
    <property type="match status" value="1"/>
</dbReference>
<sequence>MEEEGPCTSFPDVGETALQLDSQFSLDDQSIGGHQEAVGLGDTEEQSEPARVSLSPKAEHKTSREAEEWEQIEWPTRPITCTSPRFSSAMVQWDMPDPSQETPQLMTDSSLANELDSGGVAGQGSDSSSVYQLQDVSAELFGQEDTEEQDVSDSPLLNSDEWTGNGSEPCDAADVTEPKTREQEYPEHELLDSKYEIIQRADLEGDEDVSVSPAPAEPADETYGVEEIQDPGNDADTFVDVKPEEEQEEVCDQPGGQEDSEGEQTSAPGVETLKYVEEGSEAEEEERVAEEFSDEEGEEAKTAGCVREVEVPAPPQEVEPGITKLLDKLLDLPEPQPLEDSVSSEGEEGLSTPGELQEDLPVHNEGLETCEDVDQNGPEQSEAAVINEEELTQEAENAAMIESTQDSVEATENLEETNHSEQQECDQTALQNGEPEQLKVAETAEPMSAEEAKQLHPPPEMELTTQTIPSENTEQPEGSAQAEEAVRLGDEDSGATEQRQQAEEPPEGAEQSLQTASSSQPAPSEQLPEAEKTNESDVTEQLSPETEVPLQTGGADSSQVEAQATAGPRVGEVGGGDEQRLVANGGQHKAPNPGVPYMNGEVDRDKARRLAEQLFKLDGIHRADVVKHLDKNNAFSHAVGEEYLQFFDFTGQTLDQAIRSFLKVVILIGETQERERVLEHFSCRFHQCNPGSYSSSGSVLALTCALMLLNTDLHGQHVGKPMSSSKFVSNLDSMNDEGNFNKELLKSLYNSIKNEPLQWAVDEEELKNSVLVDEDAGEDAPLRSKSNPFQDVPHDKKACEVKQGFLQRKLHADIDGKRTPWGKRGWKTFYGVLKGMVLYLQKDNYRRDHQSSEEVVSVHHSVAEQAANYTKKPHVFRLQTADWRIFLFQASSKVEMYSWISRINLVSALHSSPPFPAAVGSQRRFCRPILPASQSAHTLERQLQSHAGMLESFKADLLYQEQNPPEGKKAKEDHHIRTEYLHHEVCRYEIYIEVLEAWKSVAGQAIQSKGELSLFDKTVYADTVDDKDEEEGGLKKSHSSPSLELEVAPPTIIKVKRNISERRTYRKTIIPRLNKEV</sequence>
<gene>
    <name evidence="7" type="ORF">MMEN_LOCUS4292</name>
</gene>
<keyword evidence="3" id="KW-0472">Membrane</keyword>
<evidence type="ECO:0000256" key="4">
    <source>
        <dbReference type="SAM" id="MobiDB-lite"/>
    </source>
</evidence>
<feature type="region of interest" description="Disordered" evidence="4">
    <location>
        <begin position="30"/>
        <end position="80"/>
    </location>
</feature>
<reference evidence="7" key="1">
    <citation type="submission" date="2021-05" db="EMBL/GenBank/DDBJ databases">
        <authorList>
            <person name="Tigano A."/>
        </authorList>
    </citation>
    <scope>NUCLEOTIDE SEQUENCE</scope>
</reference>
<evidence type="ECO:0000256" key="2">
    <source>
        <dbReference type="ARBA" id="ARBA00022475"/>
    </source>
</evidence>
<dbReference type="AlphaFoldDB" id="A0A8S4AKQ4"/>
<evidence type="ECO:0000259" key="6">
    <source>
        <dbReference type="PROSITE" id="PS50190"/>
    </source>
</evidence>
<evidence type="ECO:0000259" key="5">
    <source>
        <dbReference type="PROSITE" id="PS50003"/>
    </source>
</evidence>
<evidence type="ECO:0000313" key="7">
    <source>
        <dbReference type="EMBL" id="CAG5867495.1"/>
    </source>
</evidence>
<feature type="compositionally biased region" description="Acidic residues" evidence="4">
    <location>
        <begin position="278"/>
        <end position="298"/>
    </location>
</feature>
<organism evidence="7 8">
    <name type="scientific">Menidia menidia</name>
    <name type="common">Atlantic silverside</name>
    <dbReference type="NCBI Taxonomy" id="238744"/>
    <lineage>
        <taxon>Eukaryota</taxon>
        <taxon>Metazoa</taxon>
        <taxon>Chordata</taxon>
        <taxon>Craniata</taxon>
        <taxon>Vertebrata</taxon>
        <taxon>Euteleostomi</taxon>
        <taxon>Actinopterygii</taxon>
        <taxon>Neopterygii</taxon>
        <taxon>Teleostei</taxon>
        <taxon>Neoteleostei</taxon>
        <taxon>Acanthomorphata</taxon>
        <taxon>Ovalentaria</taxon>
        <taxon>Atherinomorphae</taxon>
        <taxon>Atheriniformes</taxon>
        <taxon>Atherinopsidae</taxon>
        <taxon>Menidiinae</taxon>
        <taxon>Menidia</taxon>
    </lineage>
</organism>
<feature type="compositionally biased region" description="Polar residues" evidence="4">
    <location>
        <begin position="99"/>
        <end position="112"/>
    </location>
</feature>
<dbReference type="InterPro" id="IPR041681">
    <property type="entry name" value="PH_9"/>
</dbReference>
<dbReference type="PANTHER" id="PTHR10663">
    <property type="entry name" value="GUANYL-NUCLEOTIDE EXCHANGE FACTOR"/>
    <property type="match status" value="1"/>
</dbReference>
<feature type="compositionally biased region" description="Acidic residues" evidence="4">
    <location>
        <begin position="142"/>
        <end position="151"/>
    </location>
</feature>
<keyword evidence="2" id="KW-1003">Cell membrane</keyword>
<dbReference type="GO" id="GO:0032587">
    <property type="term" value="C:ruffle membrane"/>
    <property type="evidence" value="ECO:0007669"/>
    <property type="project" value="UniProtKB-SubCell"/>
</dbReference>
<dbReference type="Pfam" id="PF15410">
    <property type="entry name" value="PH_9"/>
    <property type="match status" value="1"/>
</dbReference>
<evidence type="ECO:0000313" key="8">
    <source>
        <dbReference type="Proteomes" id="UP000677803"/>
    </source>
</evidence>
<dbReference type="Gene3D" id="1.10.1000.11">
    <property type="entry name" value="Arf Nucleotide-binding Site Opener,domain 2"/>
    <property type="match status" value="1"/>
</dbReference>
<feature type="compositionally biased region" description="Polar residues" evidence="4">
    <location>
        <begin position="463"/>
        <end position="478"/>
    </location>
</feature>
<feature type="region of interest" description="Disordered" evidence="4">
    <location>
        <begin position="93"/>
        <end position="598"/>
    </location>
</feature>
<dbReference type="SUPFAM" id="SSF50729">
    <property type="entry name" value="PH domain-like"/>
    <property type="match status" value="1"/>
</dbReference>
<dbReference type="InterPro" id="IPR035999">
    <property type="entry name" value="Sec7_dom_sf"/>
</dbReference>
<dbReference type="Pfam" id="PF01369">
    <property type="entry name" value="Sec7"/>
    <property type="match status" value="1"/>
</dbReference>
<dbReference type="GO" id="GO:0005085">
    <property type="term" value="F:guanyl-nucleotide exchange factor activity"/>
    <property type="evidence" value="ECO:0007669"/>
    <property type="project" value="InterPro"/>
</dbReference>
<dbReference type="InterPro" id="IPR023394">
    <property type="entry name" value="Sec7_C_sf"/>
</dbReference>
<dbReference type="OrthoDB" id="2157641at2759"/>
<dbReference type="InterPro" id="IPR000904">
    <property type="entry name" value="Sec7_dom"/>
</dbReference>
<dbReference type="InterPro" id="IPR001605">
    <property type="entry name" value="PH_dom-spectrin-type"/>
</dbReference>
<dbReference type="SUPFAM" id="SSF48425">
    <property type="entry name" value="Sec7 domain"/>
    <property type="match status" value="1"/>
</dbReference>
<dbReference type="SMART" id="SM00233">
    <property type="entry name" value="PH"/>
    <property type="match status" value="1"/>
</dbReference>
<dbReference type="FunFam" id="2.30.29.30:FF:000054">
    <property type="entry name" value="PH and SEC7 domain-containing protein 3"/>
    <property type="match status" value="1"/>
</dbReference>
<comment type="subcellular location">
    <subcellularLocation>
        <location evidence="1">Cell projection</location>
        <location evidence="1">Ruffle membrane</location>
    </subcellularLocation>
</comment>
<feature type="compositionally biased region" description="Basic and acidic residues" evidence="4">
    <location>
        <begin position="176"/>
        <end position="203"/>
    </location>
</feature>
<dbReference type="Gene3D" id="2.30.29.30">
    <property type="entry name" value="Pleckstrin-homology domain (PH domain)/Phosphotyrosine-binding domain (PTB)"/>
    <property type="match status" value="1"/>
</dbReference>